<dbReference type="EMBL" id="BGZK01000412">
    <property type="protein sequence ID" value="GBP42131.1"/>
    <property type="molecule type" value="Genomic_DNA"/>
</dbReference>
<proteinExistence type="predicted"/>
<sequence>MTHAHRFRNDLCRATYAKKAEVLRSKAHRLLKVEGGCAPSESKFPIATNTVPYRATPAALHGARCTYTKEKLSRISRKATAITCVLRSTRLDACTADDAASILGGQGRRAAGAGGRRAAAGGGEPGRRRAPLAPTGRHRDRSTGCLAYFCAPSPVECFYTGYG</sequence>
<feature type="compositionally biased region" description="Gly residues" evidence="1">
    <location>
        <begin position="106"/>
        <end position="124"/>
    </location>
</feature>
<accession>A0A4C1VTT9</accession>
<protein>
    <submittedName>
        <fullName evidence="2">Uncharacterized protein</fullName>
    </submittedName>
</protein>
<gene>
    <name evidence="2" type="ORF">EVAR_21135_1</name>
</gene>
<organism evidence="2 3">
    <name type="scientific">Eumeta variegata</name>
    <name type="common">Bagworm moth</name>
    <name type="synonym">Eumeta japonica</name>
    <dbReference type="NCBI Taxonomy" id="151549"/>
    <lineage>
        <taxon>Eukaryota</taxon>
        <taxon>Metazoa</taxon>
        <taxon>Ecdysozoa</taxon>
        <taxon>Arthropoda</taxon>
        <taxon>Hexapoda</taxon>
        <taxon>Insecta</taxon>
        <taxon>Pterygota</taxon>
        <taxon>Neoptera</taxon>
        <taxon>Endopterygota</taxon>
        <taxon>Lepidoptera</taxon>
        <taxon>Glossata</taxon>
        <taxon>Ditrysia</taxon>
        <taxon>Tineoidea</taxon>
        <taxon>Psychidae</taxon>
        <taxon>Oiketicinae</taxon>
        <taxon>Eumeta</taxon>
    </lineage>
</organism>
<dbReference type="Proteomes" id="UP000299102">
    <property type="component" value="Unassembled WGS sequence"/>
</dbReference>
<evidence type="ECO:0000313" key="2">
    <source>
        <dbReference type="EMBL" id="GBP42131.1"/>
    </source>
</evidence>
<dbReference type="AlphaFoldDB" id="A0A4C1VTT9"/>
<feature type="region of interest" description="Disordered" evidence="1">
    <location>
        <begin position="106"/>
        <end position="140"/>
    </location>
</feature>
<keyword evidence="3" id="KW-1185">Reference proteome</keyword>
<comment type="caution">
    <text evidence="2">The sequence shown here is derived from an EMBL/GenBank/DDBJ whole genome shotgun (WGS) entry which is preliminary data.</text>
</comment>
<reference evidence="2 3" key="1">
    <citation type="journal article" date="2019" name="Commun. Biol.">
        <title>The bagworm genome reveals a unique fibroin gene that provides high tensile strength.</title>
        <authorList>
            <person name="Kono N."/>
            <person name="Nakamura H."/>
            <person name="Ohtoshi R."/>
            <person name="Tomita M."/>
            <person name="Numata K."/>
            <person name="Arakawa K."/>
        </authorList>
    </citation>
    <scope>NUCLEOTIDE SEQUENCE [LARGE SCALE GENOMIC DNA]</scope>
</reference>
<evidence type="ECO:0000256" key="1">
    <source>
        <dbReference type="SAM" id="MobiDB-lite"/>
    </source>
</evidence>
<name>A0A4C1VTT9_EUMVA</name>
<evidence type="ECO:0000313" key="3">
    <source>
        <dbReference type="Proteomes" id="UP000299102"/>
    </source>
</evidence>